<dbReference type="InterPro" id="IPR029069">
    <property type="entry name" value="HotDog_dom_sf"/>
</dbReference>
<dbReference type="OrthoDB" id="2922403at2"/>
<evidence type="ECO:0000313" key="1">
    <source>
        <dbReference type="EMBL" id="EHO67135.1"/>
    </source>
</evidence>
<dbReference type="EMBL" id="AGEK01000037">
    <property type="protein sequence ID" value="EHO67135.1"/>
    <property type="molecule type" value="Genomic_DNA"/>
</dbReference>
<evidence type="ECO:0000313" key="2">
    <source>
        <dbReference type="Proteomes" id="UP000003167"/>
    </source>
</evidence>
<dbReference type="Pfam" id="PF22817">
    <property type="entry name" value="ApeP-like"/>
    <property type="match status" value="1"/>
</dbReference>
<dbReference type="PATRIC" id="fig|999422.3.peg.2266"/>
<gene>
    <name evidence="1" type="ORF">HMPREF9944_02236</name>
</gene>
<dbReference type="Gene3D" id="3.10.129.10">
    <property type="entry name" value="Hotdog Thioesterase"/>
    <property type="match status" value="1"/>
</dbReference>
<dbReference type="AlphaFoldDB" id="H1HPR1"/>
<accession>H1HPR1</accession>
<dbReference type="SUPFAM" id="SSF54637">
    <property type="entry name" value="Thioesterase/thiol ester dehydrase-isomerase"/>
    <property type="match status" value="1"/>
</dbReference>
<proteinExistence type="predicted"/>
<keyword evidence="2" id="KW-1185">Reference proteome</keyword>
<sequence length="145" mass="16128">MKLETIDIHELLPQREPFIMVDRLTFFDEQRTSTRFVVRADNLFVEDGVMDACALAEDMAQTCAARLGYVNKYILKREIQVGFIGAVKNMVVTACPRVGDVLETTIEVIEQVLDLTLVKATVCSGSQTLATAEMKIALANEIEEA</sequence>
<evidence type="ECO:0008006" key="3">
    <source>
        <dbReference type="Google" id="ProtNLM"/>
    </source>
</evidence>
<organism evidence="1 2">
    <name type="scientific">Segatella maculosa OT 289</name>
    <dbReference type="NCBI Taxonomy" id="999422"/>
    <lineage>
        <taxon>Bacteria</taxon>
        <taxon>Pseudomonadati</taxon>
        <taxon>Bacteroidota</taxon>
        <taxon>Bacteroidia</taxon>
        <taxon>Bacteroidales</taxon>
        <taxon>Prevotellaceae</taxon>
        <taxon>Segatella</taxon>
    </lineage>
</organism>
<name>H1HPR1_9BACT</name>
<dbReference type="HOGENOM" id="CLU_116661_2_0_10"/>
<dbReference type="Proteomes" id="UP000003167">
    <property type="component" value="Unassembled WGS sequence"/>
</dbReference>
<comment type="caution">
    <text evidence="1">The sequence shown here is derived from an EMBL/GenBank/DDBJ whole genome shotgun (WGS) entry which is preliminary data.</text>
</comment>
<protein>
    <recommendedName>
        <fullName evidence="3">Pseudouridylate synthase</fullName>
    </recommendedName>
</protein>
<reference evidence="1 2" key="1">
    <citation type="submission" date="2011-12" db="EMBL/GenBank/DDBJ databases">
        <title>The Genome Sequence of Prevotella maculosa OT 289.</title>
        <authorList>
            <consortium name="The Broad Institute Genome Sequencing Platform"/>
            <person name="Earl A."/>
            <person name="Ward D."/>
            <person name="Feldgarden M."/>
            <person name="Gevers D."/>
            <person name="Izard J."/>
            <person name="Blanton J.M."/>
            <person name="Mathney J."/>
            <person name="Tanner A.C."/>
            <person name="Dewhirst F.E."/>
            <person name="Young S.K."/>
            <person name="Zeng Q."/>
            <person name="Gargeya S."/>
            <person name="Fitzgerald M."/>
            <person name="Haas B."/>
            <person name="Abouelleil A."/>
            <person name="Alvarado L."/>
            <person name="Arachchi H.M."/>
            <person name="Berlin A."/>
            <person name="Chapman S.B."/>
            <person name="Gearin G."/>
            <person name="Goldberg J."/>
            <person name="Griggs A."/>
            <person name="Gujja S."/>
            <person name="Hansen M."/>
            <person name="Heiman D."/>
            <person name="Howarth C."/>
            <person name="Larimer J."/>
            <person name="Lui A."/>
            <person name="MacDonald P.J.P."/>
            <person name="McCowen C."/>
            <person name="Montmayeur A."/>
            <person name="Murphy C."/>
            <person name="Neiman D."/>
            <person name="Pearson M."/>
            <person name="Priest M."/>
            <person name="Roberts A."/>
            <person name="Saif S."/>
            <person name="Shea T."/>
            <person name="Sisk P."/>
            <person name="Stolte C."/>
            <person name="Sykes S."/>
            <person name="Wortman J."/>
            <person name="Nusbaum C."/>
            <person name="Birren B."/>
        </authorList>
    </citation>
    <scope>NUCLEOTIDE SEQUENCE [LARGE SCALE GENOMIC DNA]</scope>
    <source>
        <strain evidence="1 2">OT 289</strain>
    </source>
</reference>
<dbReference type="RefSeq" id="WP_008566221.1">
    <property type="nucleotide sequence ID" value="NZ_JH594509.1"/>
</dbReference>
<dbReference type="STRING" id="999422.HMPREF9944_02236"/>
<dbReference type="InterPro" id="IPR016776">
    <property type="entry name" value="ApeP-like_dehydratase"/>
</dbReference>